<dbReference type="InterPro" id="IPR036188">
    <property type="entry name" value="FAD/NAD-bd_sf"/>
</dbReference>
<dbReference type="InterPro" id="IPR017830">
    <property type="entry name" value="SQase_HpnE"/>
</dbReference>
<keyword evidence="2 6" id="KW-0560">Oxidoreductase</keyword>
<feature type="binding site" evidence="3">
    <location>
        <position position="246"/>
    </location>
    <ligand>
        <name>FAD</name>
        <dbReference type="ChEBI" id="CHEBI:57692"/>
    </ligand>
</feature>
<feature type="region of interest" description="Disordered" evidence="4">
    <location>
        <begin position="450"/>
        <end position="470"/>
    </location>
</feature>
<dbReference type="PRINTS" id="PR00757">
    <property type="entry name" value="AMINEOXDASEF"/>
</dbReference>
<evidence type="ECO:0000259" key="5">
    <source>
        <dbReference type="Pfam" id="PF01593"/>
    </source>
</evidence>
<dbReference type="Gene3D" id="3.50.50.60">
    <property type="entry name" value="FAD/NAD(P)-binding domain"/>
    <property type="match status" value="1"/>
</dbReference>
<evidence type="ECO:0000256" key="2">
    <source>
        <dbReference type="ARBA" id="ARBA00023002"/>
    </source>
</evidence>
<keyword evidence="7" id="KW-1185">Reference proteome</keyword>
<dbReference type="RefSeq" id="WP_146521401.1">
    <property type="nucleotide sequence ID" value="NZ_CP151726.1"/>
</dbReference>
<reference evidence="6 7" key="1">
    <citation type="submission" date="2019-02" db="EMBL/GenBank/DDBJ databases">
        <title>Deep-cultivation of Planctomycetes and their phenomic and genomic characterization uncovers novel biology.</title>
        <authorList>
            <person name="Wiegand S."/>
            <person name="Jogler M."/>
            <person name="Boedeker C."/>
            <person name="Pinto D."/>
            <person name="Vollmers J."/>
            <person name="Rivas-Marin E."/>
            <person name="Kohn T."/>
            <person name="Peeters S.H."/>
            <person name="Heuer A."/>
            <person name="Rast P."/>
            <person name="Oberbeckmann S."/>
            <person name="Bunk B."/>
            <person name="Jeske O."/>
            <person name="Meyerdierks A."/>
            <person name="Storesund J.E."/>
            <person name="Kallscheuer N."/>
            <person name="Luecker S."/>
            <person name="Lage O.M."/>
            <person name="Pohl T."/>
            <person name="Merkel B.J."/>
            <person name="Hornburger P."/>
            <person name="Mueller R.-W."/>
            <person name="Bruemmer F."/>
            <person name="Labrenz M."/>
            <person name="Spormann A.M."/>
            <person name="Op Den Camp H."/>
            <person name="Overmann J."/>
            <person name="Amann R."/>
            <person name="Jetten M.S.M."/>
            <person name="Mascher T."/>
            <person name="Medema M.H."/>
            <person name="Devos D.P."/>
            <person name="Kaster A.-K."/>
            <person name="Ovreas L."/>
            <person name="Rohde M."/>
            <person name="Galperin M.Y."/>
            <person name="Jogler C."/>
        </authorList>
    </citation>
    <scope>NUCLEOTIDE SEQUENCE [LARGE SCALE GENOMIC DNA]</scope>
    <source>
        <strain evidence="6 7">Pla52n</strain>
    </source>
</reference>
<evidence type="ECO:0000313" key="6">
    <source>
        <dbReference type="EMBL" id="TWU00848.1"/>
    </source>
</evidence>
<dbReference type="InterPro" id="IPR001613">
    <property type="entry name" value="Flavin_amine_oxidase"/>
</dbReference>
<dbReference type="NCBIfam" id="TIGR03467">
    <property type="entry name" value="HpnE"/>
    <property type="match status" value="1"/>
</dbReference>
<proteinExistence type="predicted"/>
<evidence type="ECO:0000256" key="1">
    <source>
        <dbReference type="ARBA" id="ARBA00001974"/>
    </source>
</evidence>
<dbReference type="OrthoDB" id="9814556at2"/>
<comment type="cofactor">
    <cofactor evidence="1">
        <name>FAD</name>
        <dbReference type="ChEBI" id="CHEBI:57692"/>
    </cofactor>
</comment>
<comment type="caution">
    <text evidence="6">The sequence shown here is derived from an EMBL/GenBank/DDBJ whole genome shotgun (WGS) entry which is preliminary data.</text>
</comment>
<protein>
    <submittedName>
        <fullName evidence="6">15-cis-phytoene desaturase</fullName>
        <ecNumber evidence="6">1.3.5.5</ecNumber>
    </submittedName>
</protein>
<dbReference type="Pfam" id="PF01593">
    <property type="entry name" value="Amino_oxidase"/>
    <property type="match status" value="1"/>
</dbReference>
<dbReference type="PANTHER" id="PTHR42923:SF47">
    <property type="entry name" value="BLR3003 PROTEIN"/>
    <property type="match status" value="1"/>
</dbReference>
<evidence type="ECO:0000256" key="3">
    <source>
        <dbReference type="PIRSR" id="PIRSR601613-1"/>
    </source>
</evidence>
<dbReference type="AlphaFoldDB" id="A0A5C6AMW4"/>
<dbReference type="InterPro" id="IPR050464">
    <property type="entry name" value="Zeta_carotene_desat/Oxidored"/>
</dbReference>
<dbReference type="PANTHER" id="PTHR42923">
    <property type="entry name" value="PROTOPORPHYRINOGEN OXIDASE"/>
    <property type="match status" value="1"/>
</dbReference>
<sequence length="484" mass="52994">MIPPPDSHNRQRVVIIGGGLAGLAAAEALARHAAARVDITLLESKRNLGGRAGSFQDRGTDEIIDYCQHAAMGCCTQLIGLLDRCGIGHQMHRYDSLHFLHPEHPPSKFAPSRWLPAPLHLARTISSLRYLTSRQKREIQRGLFRLMRTSTSSLRDVTAADWLQQNGQSTASVQRFWDVILVSALGESTQFVAMSAARKVMMDGFAAARGASDVLIPKLPLQELFGIELADRIRALGVEIQCSKSVTGVSQDNTKPTMTTADETLHADHVICAVPWHQVSRVLAPLRQTELAQSMDFDAVSGFPTSPITGMHLWFDRPITTLDHAVMVGTRAQWLFHVASQSEHYYQVVISASRQPEGETKSHLVETVLGELHHAFPRSRDAKLLRSQVVMDPKSVFSIRPDVEKKRPDATTALPWLHLAGDWTNTGWPATMEGAVISGRLAAASVLRQSGGVADAPPEDDSPEQPVSVTGQPAGWLAKMLIVP</sequence>
<evidence type="ECO:0000256" key="4">
    <source>
        <dbReference type="SAM" id="MobiDB-lite"/>
    </source>
</evidence>
<name>A0A5C6AMW4_9BACT</name>
<evidence type="ECO:0000313" key="7">
    <source>
        <dbReference type="Proteomes" id="UP000320176"/>
    </source>
</evidence>
<dbReference type="SUPFAM" id="SSF51905">
    <property type="entry name" value="FAD/NAD(P)-binding domain"/>
    <property type="match status" value="1"/>
</dbReference>
<dbReference type="Proteomes" id="UP000320176">
    <property type="component" value="Unassembled WGS sequence"/>
</dbReference>
<dbReference type="EMBL" id="SJPN01000005">
    <property type="protein sequence ID" value="TWU00848.1"/>
    <property type="molecule type" value="Genomic_DNA"/>
</dbReference>
<gene>
    <name evidence="6" type="primary">pds</name>
    <name evidence="6" type="ORF">Pla52n_42170</name>
</gene>
<accession>A0A5C6AMW4</accession>
<feature type="domain" description="Amine oxidase" evidence="5">
    <location>
        <begin position="20"/>
        <end position="447"/>
    </location>
</feature>
<dbReference type="EC" id="1.3.5.5" evidence="6"/>
<dbReference type="GO" id="GO:0016491">
    <property type="term" value="F:oxidoreductase activity"/>
    <property type="evidence" value="ECO:0007669"/>
    <property type="project" value="UniProtKB-KW"/>
</dbReference>
<organism evidence="6 7">
    <name type="scientific">Stieleria varia</name>
    <dbReference type="NCBI Taxonomy" id="2528005"/>
    <lineage>
        <taxon>Bacteria</taxon>
        <taxon>Pseudomonadati</taxon>
        <taxon>Planctomycetota</taxon>
        <taxon>Planctomycetia</taxon>
        <taxon>Pirellulales</taxon>
        <taxon>Pirellulaceae</taxon>
        <taxon>Stieleria</taxon>
    </lineage>
</organism>
<dbReference type="InterPro" id="IPR002937">
    <property type="entry name" value="Amino_oxidase"/>
</dbReference>